<dbReference type="InterPro" id="IPR034627">
    <property type="entry name" value="Irc6"/>
</dbReference>
<name>A0A177FF76_9EURO</name>
<dbReference type="OrthoDB" id="10261384at2759"/>
<dbReference type="RefSeq" id="XP_022514779.1">
    <property type="nucleotide sequence ID" value="XM_022652754.1"/>
</dbReference>
<dbReference type="PANTHER" id="PTHR28043">
    <property type="entry name" value="INCREASED RECOMBINATION CENTERS PROTEIN 6"/>
    <property type="match status" value="1"/>
</dbReference>
<evidence type="ECO:0000313" key="2">
    <source>
        <dbReference type="EMBL" id="OAG42827.1"/>
    </source>
</evidence>
<protein>
    <submittedName>
        <fullName evidence="2">Uncharacterized protein</fullName>
    </submittedName>
</protein>
<dbReference type="PANTHER" id="PTHR28043:SF1">
    <property type="entry name" value="INCREASED RECOMBINATION CENTERS PROTEIN 6"/>
    <property type="match status" value="1"/>
</dbReference>
<gene>
    <name evidence="2" type="ORF">AYO21_02778</name>
</gene>
<proteinExistence type="predicted"/>
<feature type="compositionally biased region" description="Basic and acidic residues" evidence="1">
    <location>
        <begin position="294"/>
        <end position="303"/>
    </location>
</feature>
<feature type="compositionally biased region" description="Basic and acidic residues" evidence="1">
    <location>
        <begin position="257"/>
        <end position="269"/>
    </location>
</feature>
<keyword evidence="3" id="KW-1185">Reference proteome</keyword>
<evidence type="ECO:0000256" key="1">
    <source>
        <dbReference type="SAM" id="MobiDB-lite"/>
    </source>
</evidence>
<evidence type="ECO:0000313" key="3">
    <source>
        <dbReference type="Proteomes" id="UP000077002"/>
    </source>
</evidence>
<dbReference type="AlphaFoldDB" id="A0A177FF76"/>
<accession>A0A177FF76</accession>
<dbReference type="GeneID" id="34597951"/>
<organism evidence="2 3">
    <name type="scientific">Fonsecaea monophora</name>
    <dbReference type="NCBI Taxonomy" id="254056"/>
    <lineage>
        <taxon>Eukaryota</taxon>
        <taxon>Fungi</taxon>
        <taxon>Dikarya</taxon>
        <taxon>Ascomycota</taxon>
        <taxon>Pezizomycotina</taxon>
        <taxon>Eurotiomycetes</taxon>
        <taxon>Chaetothyriomycetidae</taxon>
        <taxon>Chaetothyriales</taxon>
        <taxon>Herpotrichiellaceae</taxon>
        <taxon>Fonsecaea</taxon>
    </lineage>
</organism>
<dbReference type="Gene3D" id="3.40.50.11960">
    <property type="match status" value="1"/>
</dbReference>
<comment type="caution">
    <text evidence="2">The sequence shown here is derived from an EMBL/GenBank/DDBJ whole genome shotgun (WGS) entry which is preliminary data.</text>
</comment>
<sequence>MPSKSLSQPPPPPSQPAKPSAFRLLILSPSPPNNTTTPPLRPFLEAITGSRPSDDVASFAGYTSHPPLRLRTKYYAANVGIWCDELPLTVTLEHGNADGGKKAVATAEASGKVSSESESEPVTLSHWREQMLSSEAAEVRAVIGGIILVLPLVTSQLPNAEVLRSYVSPIETVHALREAIEGESYTRDVASVVVLQAMAPAVSKAKLDETAERLEELCLSEEGILGWDFVAWDGQLEGVATEGKDGKSAMEAAEAEDGNRGAEDERNQFGEKTGIKRVIEVLEGVDWSASPDLDGEHDGHGDYELAELDDDDDDEDADDLFSSTSKDILGNTAGLLGFDQELQREIMELKMSMLENDGDDSDEDNREGSGRGREDEDTQVEQLQVLMERVVAIREAGSEMPKPEREKFARREIGRIMREMG</sequence>
<feature type="compositionally biased region" description="Acidic residues" evidence="1">
    <location>
        <begin position="304"/>
        <end position="319"/>
    </location>
</feature>
<dbReference type="GO" id="GO:0030674">
    <property type="term" value="F:protein-macromolecule adaptor activity"/>
    <property type="evidence" value="ECO:0007669"/>
    <property type="project" value="TreeGrafter"/>
</dbReference>
<feature type="region of interest" description="Disordered" evidence="1">
    <location>
        <begin position="241"/>
        <end position="269"/>
    </location>
</feature>
<feature type="region of interest" description="Disordered" evidence="1">
    <location>
        <begin position="1"/>
        <end position="20"/>
    </location>
</feature>
<dbReference type="Proteomes" id="UP000077002">
    <property type="component" value="Unassembled WGS sequence"/>
</dbReference>
<feature type="region of interest" description="Disordered" evidence="1">
    <location>
        <begin position="288"/>
        <end position="326"/>
    </location>
</feature>
<dbReference type="GO" id="GO:0016192">
    <property type="term" value="P:vesicle-mediated transport"/>
    <property type="evidence" value="ECO:0007669"/>
    <property type="project" value="InterPro"/>
</dbReference>
<dbReference type="Pfam" id="PF10199">
    <property type="entry name" value="Adaptin_binding"/>
    <property type="match status" value="1"/>
</dbReference>
<feature type="region of interest" description="Disordered" evidence="1">
    <location>
        <begin position="353"/>
        <end position="380"/>
    </location>
</feature>
<feature type="compositionally biased region" description="Acidic residues" evidence="1">
    <location>
        <begin position="356"/>
        <end position="365"/>
    </location>
</feature>
<dbReference type="EMBL" id="LVKK01000013">
    <property type="protein sequence ID" value="OAG42827.1"/>
    <property type="molecule type" value="Genomic_DNA"/>
</dbReference>
<reference evidence="2 3" key="1">
    <citation type="submission" date="2016-03" db="EMBL/GenBank/DDBJ databases">
        <title>Draft genome sequence of the Fonsecaea monophora CBS 269.37.</title>
        <authorList>
            <person name="Bombassaro A."/>
            <person name="Vinicius W.A."/>
            <person name="De Hoog S."/>
            <person name="Sun J."/>
            <person name="Souza E.M."/>
            <person name="Raittz R.T."/>
            <person name="Costa F."/>
            <person name="Leao A.C."/>
            <person name="Tadra-Sfeir M.Z."/>
            <person name="Baura V."/>
            <person name="Balsanelli E."/>
            <person name="Pedrosa F.O."/>
            <person name="Moreno L.F."/>
            <person name="Steffens M.B."/>
            <person name="Xi L."/>
            <person name="Bocca A.L."/>
            <person name="Felipe M.S."/>
            <person name="Teixeira M."/>
            <person name="Telles Filho F.Q."/>
            <person name="Azevedo C.M."/>
            <person name="Gomes R."/>
            <person name="Vicente V.A."/>
        </authorList>
    </citation>
    <scope>NUCLEOTIDE SEQUENCE [LARGE SCALE GENOMIC DNA]</scope>
    <source>
        <strain evidence="2 3">CBS 269.37</strain>
    </source>
</reference>